<dbReference type="CTD" id="111519872"/>
<dbReference type="OrthoDB" id="8195814at2759"/>
<feature type="transmembrane region" description="Helical" evidence="9">
    <location>
        <begin position="255"/>
        <end position="273"/>
    </location>
</feature>
<dbReference type="Pfam" id="PF00060">
    <property type="entry name" value="Lig_chan"/>
    <property type="match status" value="1"/>
</dbReference>
<dbReference type="GO" id="GO:0050906">
    <property type="term" value="P:detection of stimulus involved in sensory perception"/>
    <property type="evidence" value="ECO:0007669"/>
    <property type="project" value="UniProtKB-ARBA"/>
</dbReference>
<dbReference type="GO" id="GO:0005886">
    <property type="term" value="C:plasma membrane"/>
    <property type="evidence" value="ECO:0007669"/>
    <property type="project" value="UniProtKB-SubCell"/>
</dbReference>
<evidence type="ECO:0000256" key="5">
    <source>
        <dbReference type="ARBA" id="ARBA00022989"/>
    </source>
</evidence>
<keyword evidence="10" id="KW-0732">Signal</keyword>
<feature type="signal peptide" evidence="10">
    <location>
        <begin position="1"/>
        <end position="22"/>
    </location>
</feature>
<evidence type="ECO:0000256" key="10">
    <source>
        <dbReference type="SAM" id="SignalP"/>
    </source>
</evidence>
<keyword evidence="7 12" id="KW-0675">Receptor</keyword>
<keyword evidence="3" id="KW-1003">Cell membrane</keyword>
<protein>
    <submittedName>
        <fullName evidence="12">Ionotropic receptor 120</fullName>
    </submittedName>
</protein>
<comment type="similarity">
    <text evidence="2">Belongs to the glutamate-gated ion channel (TC 1.A.10.1) family.</text>
</comment>
<evidence type="ECO:0000256" key="6">
    <source>
        <dbReference type="ARBA" id="ARBA00023136"/>
    </source>
</evidence>
<evidence type="ECO:0000256" key="9">
    <source>
        <dbReference type="SAM" id="Phobius"/>
    </source>
</evidence>
<sequence length="500" mass="58038">MKLLPGFSVFSLLRVVGSIASGESILVWDSENADFIPIWHFSLFRDLIMKNRNNSLGVEKARLQGQTLRIGYHSEVNLMTFENNGTKISGLLGDLWTMLSDLLNFTIEAVEVPEAKFGAQSSESHIGLMGLLRRNEVDIIPRVAFYRNTNEVMDYSTPLWTNSFRVFVRPQFDSDDSWIFKTFPWPCWISIITSIALFSFFGTLFDRLTAARFQRNSLRHLLLEHFFYTFGTFCNQGDIPANMERSRLMAFSRRTCAWLIISIFSTSLVASMTHKEMHLPFTGIASLLAKSDFKLVVNNASLGFSKFHDLILPNFTSPKYSRRFEFTRIAEDMYRKGCGSSGKKAIFESEDRYRAWATRTCTFIPTQETYFSTWITTGMTKGFEYKRPIDNGILKIIEVGLLTALKDRWLIPPLTWPPDKYVVVGMKKVYIIFVVLSIGVMVSLMIFTMEHIVVIHRRYYLRRKWDKQLRKRARRLKVAWSRRNPFEEKGILEDRNAFLL</sequence>
<name>A0A4E0S4H3_9HYME</name>
<dbReference type="AlphaFoldDB" id="A0A4E0S4H3"/>
<evidence type="ECO:0000256" key="1">
    <source>
        <dbReference type="ARBA" id="ARBA00004651"/>
    </source>
</evidence>
<feature type="transmembrane region" description="Helical" evidence="9">
    <location>
        <begin position="429"/>
        <end position="455"/>
    </location>
</feature>
<keyword evidence="5 9" id="KW-1133">Transmembrane helix</keyword>
<gene>
    <name evidence="12" type="primary">Ir120</name>
    <name evidence="12" type="ORF">DALL_DALL000229</name>
</gene>
<dbReference type="SUPFAM" id="SSF53850">
    <property type="entry name" value="Periplasmic binding protein-like II"/>
    <property type="match status" value="1"/>
</dbReference>
<evidence type="ECO:0000256" key="4">
    <source>
        <dbReference type="ARBA" id="ARBA00022692"/>
    </source>
</evidence>
<dbReference type="Gene3D" id="3.40.190.10">
    <property type="entry name" value="Periplasmic binding protein-like II"/>
    <property type="match status" value="1"/>
</dbReference>
<organism evidence="12 13">
    <name type="scientific">Diachasma alloeum</name>
    <dbReference type="NCBI Taxonomy" id="454923"/>
    <lineage>
        <taxon>Eukaryota</taxon>
        <taxon>Metazoa</taxon>
        <taxon>Ecdysozoa</taxon>
        <taxon>Arthropoda</taxon>
        <taxon>Hexapoda</taxon>
        <taxon>Insecta</taxon>
        <taxon>Pterygota</taxon>
        <taxon>Neoptera</taxon>
        <taxon>Endopterygota</taxon>
        <taxon>Hymenoptera</taxon>
        <taxon>Apocrita</taxon>
        <taxon>Ichneumonoidea</taxon>
        <taxon>Braconidae</taxon>
        <taxon>Opiinae</taxon>
        <taxon>Diachasma</taxon>
    </lineage>
</organism>
<keyword evidence="8" id="KW-0325">Glycoprotein</keyword>
<evidence type="ECO:0000256" key="2">
    <source>
        <dbReference type="ARBA" id="ARBA00008685"/>
    </source>
</evidence>
<feature type="transmembrane region" description="Helical" evidence="9">
    <location>
        <begin position="183"/>
        <end position="205"/>
    </location>
</feature>
<evidence type="ECO:0000313" key="13">
    <source>
        <dbReference type="Proteomes" id="UP000297026"/>
    </source>
</evidence>
<dbReference type="PANTHER" id="PTHR42643">
    <property type="entry name" value="IONOTROPIC RECEPTOR 20A-RELATED"/>
    <property type="match status" value="1"/>
</dbReference>
<dbReference type="KEGG" id="dam:107038416"/>
<dbReference type="InterPro" id="IPR001320">
    <property type="entry name" value="Iontro_rcpt_C"/>
</dbReference>
<reference evidence="12" key="1">
    <citation type="submission" date="2019-02" db="EMBL/GenBank/DDBJ databases">
        <title>Genome of the parasitoid wasp Diachasma alloeum, an emerging model for ecological speciation and transitions to asexual reproduction.</title>
        <authorList>
            <person name="Robertson H.M."/>
            <person name="Walden K.K."/>
            <person name="Tvedte E.S."/>
            <person name="Hood G.R."/>
            <person name="Feder J.L."/>
            <person name="Forbes A.A."/>
            <person name="Logsdon J.M."/>
            <person name="Mcelroy K.E."/>
        </authorList>
    </citation>
    <scope>NUCLEOTIDE SEQUENCE [LARGE SCALE GENOMIC DNA]</scope>
    <source>
        <strain evidence="12">Michigan</strain>
    </source>
</reference>
<dbReference type="EMBL" id="ML158622">
    <property type="protein sequence ID" value="THK33043.1"/>
    <property type="molecule type" value="Genomic_DNA"/>
</dbReference>
<comment type="subcellular location">
    <subcellularLocation>
        <location evidence="1">Cell membrane</location>
        <topology evidence="1">Multi-pass membrane protein</topology>
    </subcellularLocation>
</comment>
<evidence type="ECO:0000256" key="3">
    <source>
        <dbReference type="ARBA" id="ARBA00022475"/>
    </source>
</evidence>
<dbReference type="Gene3D" id="1.10.287.70">
    <property type="match status" value="1"/>
</dbReference>
<dbReference type="Proteomes" id="UP000297026">
    <property type="component" value="Unassembled WGS sequence"/>
</dbReference>
<evidence type="ECO:0000256" key="8">
    <source>
        <dbReference type="ARBA" id="ARBA00023180"/>
    </source>
</evidence>
<proteinExistence type="inferred from homology"/>
<keyword evidence="13" id="KW-1185">Reference proteome</keyword>
<keyword evidence="6 9" id="KW-0472">Membrane</keyword>
<evidence type="ECO:0000313" key="12">
    <source>
        <dbReference type="EMBL" id="THK33043.1"/>
    </source>
</evidence>
<feature type="chain" id="PRO_5020024410" evidence="10">
    <location>
        <begin position="23"/>
        <end position="500"/>
    </location>
</feature>
<dbReference type="GO" id="GO:0015276">
    <property type="term" value="F:ligand-gated monoatomic ion channel activity"/>
    <property type="evidence" value="ECO:0007669"/>
    <property type="project" value="InterPro"/>
</dbReference>
<keyword evidence="4 9" id="KW-0812">Transmembrane</keyword>
<dbReference type="GeneID" id="107038416"/>
<evidence type="ECO:0000256" key="7">
    <source>
        <dbReference type="ARBA" id="ARBA00023170"/>
    </source>
</evidence>
<dbReference type="InterPro" id="IPR052192">
    <property type="entry name" value="Insect_Ionotropic_Sensory_Rcpt"/>
</dbReference>
<dbReference type="PANTHER" id="PTHR42643:SF24">
    <property type="entry name" value="IONOTROPIC RECEPTOR 60A"/>
    <property type="match status" value="1"/>
</dbReference>
<evidence type="ECO:0000259" key="11">
    <source>
        <dbReference type="Pfam" id="PF00060"/>
    </source>
</evidence>
<feature type="domain" description="Ionotropic glutamate receptor C-terminal" evidence="11">
    <location>
        <begin position="185"/>
        <end position="358"/>
    </location>
</feature>
<accession>A0A4E0S4H3</accession>